<evidence type="ECO:0000313" key="8">
    <source>
        <dbReference type="Proteomes" id="UP000230538"/>
    </source>
</evidence>
<gene>
    <name evidence="7" type="ORF">CO181_04830</name>
</gene>
<dbReference type="GO" id="GO:0015628">
    <property type="term" value="P:protein secretion by the type II secretion system"/>
    <property type="evidence" value="ECO:0007669"/>
    <property type="project" value="InterPro"/>
</dbReference>
<dbReference type="NCBIfam" id="TIGR02532">
    <property type="entry name" value="IV_pilin_GFxxxE"/>
    <property type="match status" value="1"/>
</dbReference>
<evidence type="ECO:0000256" key="3">
    <source>
        <dbReference type="ARBA" id="ARBA00022692"/>
    </source>
</evidence>
<keyword evidence="3 6" id="KW-0812">Transmembrane</keyword>
<sequence>MKKLFKNHSGFTLIELLVVIAIIGVLAAVVLLAINPAKMLRQGRDSNRQSDLTTLRKAIDLYMASTTGGVNPTYVPGCNAVGCNLYQFSSMNATSATCGATARQICDQNATADVARTNATKSGWLAPCTGTCPASQPTTPNLTDHVAKIPVDTVNTGATWNEANSRHYLYMTQSGVKYSLSARLEEPKSGATGNALCFQSGTWAPTTYCW</sequence>
<dbReference type="GO" id="GO:0015627">
    <property type="term" value="C:type II protein secretion system complex"/>
    <property type="evidence" value="ECO:0007669"/>
    <property type="project" value="InterPro"/>
</dbReference>
<evidence type="ECO:0008006" key="9">
    <source>
        <dbReference type="Google" id="ProtNLM"/>
    </source>
</evidence>
<keyword evidence="5 6" id="KW-0472">Membrane</keyword>
<feature type="transmembrane region" description="Helical" evidence="6">
    <location>
        <begin position="12"/>
        <end position="34"/>
    </location>
</feature>
<name>A0A2M7WVN3_UNCKA</name>
<organism evidence="7 8">
    <name type="scientific">candidate division WWE3 bacterium CG_4_9_14_3_um_filter_43_9</name>
    <dbReference type="NCBI Taxonomy" id="1975082"/>
    <lineage>
        <taxon>Bacteria</taxon>
        <taxon>Katanobacteria</taxon>
    </lineage>
</organism>
<reference evidence="8" key="1">
    <citation type="submission" date="2017-09" db="EMBL/GenBank/DDBJ databases">
        <title>Depth-based differentiation of microbial function through sediment-hosted aquifers and enrichment of novel symbionts in the deep terrestrial subsurface.</title>
        <authorList>
            <person name="Probst A.J."/>
            <person name="Ladd B."/>
            <person name="Jarett J.K."/>
            <person name="Geller-Mcgrath D.E."/>
            <person name="Sieber C.M.K."/>
            <person name="Emerson J.B."/>
            <person name="Anantharaman K."/>
            <person name="Thomas B.C."/>
            <person name="Malmstrom R."/>
            <person name="Stieglmeier M."/>
            <person name="Klingl A."/>
            <person name="Woyke T."/>
            <person name="Ryan C.M."/>
            <person name="Banfield J.F."/>
        </authorList>
    </citation>
    <scope>NUCLEOTIDE SEQUENCE [LARGE SCALE GENOMIC DNA]</scope>
</reference>
<evidence type="ECO:0000256" key="5">
    <source>
        <dbReference type="ARBA" id="ARBA00023136"/>
    </source>
</evidence>
<dbReference type="SUPFAM" id="SSF54523">
    <property type="entry name" value="Pili subunits"/>
    <property type="match status" value="1"/>
</dbReference>
<dbReference type="InterPro" id="IPR045584">
    <property type="entry name" value="Pilin-like"/>
</dbReference>
<dbReference type="InterPro" id="IPR002416">
    <property type="entry name" value="T2SS_protein-GspH"/>
</dbReference>
<dbReference type="PROSITE" id="PS00409">
    <property type="entry name" value="PROKAR_NTER_METHYL"/>
    <property type="match status" value="1"/>
</dbReference>
<dbReference type="Pfam" id="PF07963">
    <property type="entry name" value="N_methyl"/>
    <property type="match status" value="1"/>
</dbReference>
<dbReference type="PRINTS" id="PR00885">
    <property type="entry name" value="BCTERIALGSPH"/>
</dbReference>
<dbReference type="InterPro" id="IPR012902">
    <property type="entry name" value="N_methyl_site"/>
</dbReference>
<dbReference type="Proteomes" id="UP000230538">
    <property type="component" value="Unassembled WGS sequence"/>
</dbReference>
<evidence type="ECO:0000256" key="2">
    <source>
        <dbReference type="ARBA" id="ARBA00022481"/>
    </source>
</evidence>
<keyword evidence="4 6" id="KW-1133">Transmembrane helix</keyword>
<evidence type="ECO:0000256" key="1">
    <source>
        <dbReference type="ARBA" id="ARBA00004167"/>
    </source>
</evidence>
<comment type="caution">
    <text evidence="7">The sequence shown here is derived from an EMBL/GenBank/DDBJ whole genome shotgun (WGS) entry which is preliminary data.</text>
</comment>
<accession>A0A2M7WVN3</accession>
<proteinExistence type="predicted"/>
<dbReference type="PANTHER" id="PTHR30093">
    <property type="entry name" value="GENERAL SECRETION PATHWAY PROTEIN G"/>
    <property type="match status" value="1"/>
</dbReference>
<evidence type="ECO:0000256" key="6">
    <source>
        <dbReference type="SAM" id="Phobius"/>
    </source>
</evidence>
<keyword evidence="2" id="KW-0488">Methylation</keyword>
<evidence type="ECO:0000256" key="4">
    <source>
        <dbReference type="ARBA" id="ARBA00022989"/>
    </source>
</evidence>
<evidence type="ECO:0000313" key="7">
    <source>
        <dbReference type="EMBL" id="PJA37127.1"/>
    </source>
</evidence>
<dbReference type="GO" id="GO:0016020">
    <property type="term" value="C:membrane"/>
    <property type="evidence" value="ECO:0007669"/>
    <property type="project" value="UniProtKB-SubCell"/>
</dbReference>
<dbReference type="Gene3D" id="3.30.700.10">
    <property type="entry name" value="Glycoprotein, Type 4 Pilin"/>
    <property type="match status" value="1"/>
</dbReference>
<protein>
    <recommendedName>
        <fullName evidence="9">Type II secretion system protein GspG C-terminal domain-containing protein</fullName>
    </recommendedName>
</protein>
<dbReference type="AlphaFoldDB" id="A0A2M7WVN3"/>
<dbReference type="EMBL" id="PFXB01000131">
    <property type="protein sequence ID" value="PJA37127.1"/>
    <property type="molecule type" value="Genomic_DNA"/>
</dbReference>
<comment type="subcellular location">
    <subcellularLocation>
        <location evidence="1">Membrane</location>
        <topology evidence="1">Single-pass membrane protein</topology>
    </subcellularLocation>
</comment>